<keyword evidence="1" id="KW-1133">Transmembrane helix</keyword>
<evidence type="ECO:0000256" key="1">
    <source>
        <dbReference type="SAM" id="Phobius"/>
    </source>
</evidence>
<dbReference type="RefSeq" id="WP_259087208.1">
    <property type="nucleotide sequence ID" value="NZ_BAAAZC010000019.1"/>
</dbReference>
<sequence>MKKFISKNFLADQDIEQLIGLQLRYGVITASVIVLLGGLIYLYQSGSSGMPSYHTFIGTKAGFTTANEIITGLKTINAKSVIQLGVIVLIATPILRIAFSLIGFILEKDRLYIGITFIVLSVMMISIFGGLKI</sequence>
<dbReference type="InterPro" id="IPR012861">
    <property type="entry name" value="DUF1634"/>
</dbReference>
<keyword evidence="1" id="KW-0472">Membrane</keyword>
<comment type="caution">
    <text evidence="2">The sequence shown here is derived from an EMBL/GenBank/DDBJ whole genome shotgun (WGS) entry which is preliminary data.</text>
</comment>
<reference evidence="3" key="1">
    <citation type="journal article" date="2019" name="Int. J. Syst. Evol. Microbiol.">
        <title>The Global Catalogue of Microorganisms (GCM) 10K type strain sequencing project: providing services to taxonomists for standard genome sequencing and annotation.</title>
        <authorList>
            <consortium name="The Broad Institute Genomics Platform"/>
            <consortium name="The Broad Institute Genome Sequencing Center for Infectious Disease"/>
            <person name="Wu L."/>
            <person name="Ma J."/>
        </authorList>
    </citation>
    <scope>NUCLEOTIDE SEQUENCE [LARGE SCALE GENOMIC DNA]</scope>
    <source>
        <strain evidence="3">JCM 16601</strain>
    </source>
</reference>
<organism evidence="2 3">
    <name type="scientific">Mucilaginibacter dorajii</name>
    <dbReference type="NCBI Taxonomy" id="692994"/>
    <lineage>
        <taxon>Bacteria</taxon>
        <taxon>Pseudomonadati</taxon>
        <taxon>Bacteroidota</taxon>
        <taxon>Sphingobacteriia</taxon>
        <taxon>Sphingobacteriales</taxon>
        <taxon>Sphingobacteriaceae</taxon>
        <taxon>Mucilaginibacter</taxon>
    </lineage>
</organism>
<evidence type="ECO:0000313" key="2">
    <source>
        <dbReference type="EMBL" id="GAA3976850.1"/>
    </source>
</evidence>
<evidence type="ECO:0000313" key="3">
    <source>
        <dbReference type="Proteomes" id="UP001500742"/>
    </source>
</evidence>
<protein>
    <submittedName>
        <fullName evidence="2">DUF1634 domain-containing protein</fullName>
    </submittedName>
</protein>
<gene>
    <name evidence="2" type="ORF">GCM10022210_29600</name>
</gene>
<keyword evidence="1" id="KW-0812">Transmembrane</keyword>
<feature type="transmembrane region" description="Helical" evidence="1">
    <location>
        <begin position="21"/>
        <end position="43"/>
    </location>
</feature>
<accession>A0ABP7Q613</accession>
<dbReference type="Proteomes" id="UP001500742">
    <property type="component" value="Unassembled WGS sequence"/>
</dbReference>
<dbReference type="EMBL" id="BAAAZC010000019">
    <property type="protein sequence ID" value="GAA3976850.1"/>
    <property type="molecule type" value="Genomic_DNA"/>
</dbReference>
<dbReference type="Pfam" id="PF07843">
    <property type="entry name" value="DUF1634"/>
    <property type="match status" value="1"/>
</dbReference>
<keyword evidence="3" id="KW-1185">Reference proteome</keyword>
<feature type="transmembrane region" description="Helical" evidence="1">
    <location>
        <begin position="81"/>
        <end position="99"/>
    </location>
</feature>
<proteinExistence type="predicted"/>
<name>A0ABP7Q613_9SPHI</name>
<feature type="transmembrane region" description="Helical" evidence="1">
    <location>
        <begin position="111"/>
        <end position="131"/>
    </location>
</feature>